<sequence length="263" mass="29617">MAFPLTTISVTNAHDSFLSSSPTTGRDARLTAKMPAGLLDLPPELRLIVYKYLLSPLEVQLRRVQRGRSVGSHAKSKQAHPFFKFDCAVEARRQAAIILKSHTPLLMICRSIKKEYGPLLCKVLQPVFIDYRADSLGEMGSLTLFLKGNDAQLPKHSLLREDHSLGSKAAIGRPLLDKLHFMGIADSQHLTTSFTRRSVYESLTLSRLHDGARVVIYYMHHWKDKDDVTNIWMTAPLTTLDWENGGSERGKWKVVKWYSTGGD</sequence>
<protein>
    <submittedName>
        <fullName evidence="1">Uncharacterized protein</fullName>
    </submittedName>
</protein>
<dbReference type="AlphaFoldDB" id="A0A6A6CHG3"/>
<accession>A0A6A6CHG3</accession>
<evidence type="ECO:0000313" key="1">
    <source>
        <dbReference type="EMBL" id="KAF2166634.1"/>
    </source>
</evidence>
<dbReference type="Proteomes" id="UP000799537">
    <property type="component" value="Unassembled WGS sequence"/>
</dbReference>
<dbReference type="RefSeq" id="XP_033667523.1">
    <property type="nucleotide sequence ID" value="XM_033806710.1"/>
</dbReference>
<gene>
    <name evidence="1" type="ORF">M409DRAFT_23267</name>
</gene>
<name>A0A6A6CHG3_ZASCE</name>
<organism evidence="1 2">
    <name type="scientific">Zasmidium cellare ATCC 36951</name>
    <dbReference type="NCBI Taxonomy" id="1080233"/>
    <lineage>
        <taxon>Eukaryota</taxon>
        <taxon>Fungi</taxon>
        <taxon>Dikarya</taxon>
        <taxon>Ascomycota</taxon>
        <taxon>Pezizomycotina</taxon>
        <taxon>Dothideomycetes</taxon>
        <taxon>Dothideomycetidae</taxon>
        <taxon>Mycosphaerellales</taxon>
        <taxon>Mycosphaerellaceae</taxon>
        <taxon>Zasmidium</taxon>
    </lineage>
</organism>
<keyword evidence="2" id="KW-1185">Reference proteome</keyword>
<dbReference type="GeneID" id="54559982"/>
<dbReference type="EMBL" id="ML993596">
    <property type="protein sequence ID" value="KAF2166634.1"/>
    <property type="molecule type" value="Genomic_DNA"/>
</dbReference>
<evidence type="ECO:0000313" key="2">
    <source>
        <dbReference type="Proteomes" id="UP000799537"/>
    </source>
</evidence>
<reference evidence="1" key="1">
    <citation type="journal article" date="2020" name="Stud. Mycol.">
        <title>101 Dothideomycetes genomes: a test case for predicting lifestyles and emergence of pathogens.</title>
        <authorList>
            <person name="Haridas S."/>
            <person name="Albert R."/>
            <person name="Binder M."/>
            <person name="Bloem J."/>
            <person name="Labutti K."/>
            <person name="Salamov A."/>
            <person name="Andreopoulos B."/>
            <person name="Baker S."/>
            <person name="Barry K."/>
            <person name="Bills G."/>
            <person name="Bluhm B."/>
            <person name="Cannon C."/>
            <person name="Castanera R."/>
            <person name="Culley D."/>
            <person name="Daum C."/>
            <person name="Ezra D."/>
            <person name="Gonzalez J."/>
            <person name="Henrissat B."/>
            <person name="Kuo A."/>
            <person name="Liang C."/>
            <person name="Lipzen A."/>
            <person name="Lutzoni F."/>
            <person name="Magnuson J."/>
            <person name="Mondo S."/>
            <person name="Nolan M."/>
            <person name="Ohm R."/>
            <person name="Pangilinan J."/>
            <person name="Park H.-J."/>
            <person name="Ramirez L."/>
            <person name="Alfaro M."/>
            <person name="Sun H."/>
            <person name="Tritt A."/>
            <person name="Yoshinaga Y."/>
            <person name="Zwiers L.-H."/>
            <person name="Turgeon B."/>
            <person name="Goodwin S."/>
            <person name="Spatafora J."/>
            <person name="Crous P."/>
            <person name="Grigoriev I."/>
        </authorList>
    </citation>
    <scope>NUCLEOTIDE SEQUENCE</scope>
    <source>
        <strain evidence="1">ATCC 36951</strain>
    </source>
</reference>
<proteinExistence type="predicted"/>